<dbReference type="GO" id="GO:0004815">
    <property type="term" value="F:aspartate-tRNA ligase activity"/>
    <property type="evidence" value="ECO:0007669"/>
    <property type="project" value="InterPro"/>
</dbReference>
<dbReference type="PANTHER" id="PTHR43450">
    <property type="entry name" value="ASPARTYL-TRNA SYNTHETASE"/>
    <property type="match status" value="1"/>
</dbReference>
<keyword evidence="1" id="KW-0963">Cytoplasm</keyword>
<dbReference type="GO" id="GO:0017101">
    <property type="term" value="C:aminoacyl-tRNA synthetase multienzyme complex"/>
    <property type="evidence" value="ECO:0007669"/>
    <property type="project" value="TreeGrafter"/>
</dbReference>
<dbReference type="SUPFAM" id="SSF55681">
    <property type="entry name" value="Class II aaRS and biotin synthetases"/>
    <property type="match status" value="1"/>
</dbReference>
<dbReference type="GO" id="GO:0006422">
    <property type="term" value="P:aspartyl-tRNA aminoacylation"/>
    <property type="evidence" value="ECO:0007669"/>
    <property type="project" value="InterPro"/>
</dbReference>
<dbReference type="AlphaFoldDB" id="A0A2P5XRT7"/>
<dbReference type="EMBL" id="KZ664358">
    <property type="protein sequence ID" value="PPS06006.1"/>
    <property type="molecule type" value="Genomic_DNA"/>
</dbReference>
<sequence>MAITFFMFKVDIRVRKLYCVNKAMPTLPINIEDAARSDAEIEAALQGFVEIHTPKLIAGSSEGGSAIFKLDYKGQPQLAKQMVIYRDFGRVFEIGLRVENFYTGQSSTDRLSVTMFESLNERCGKELEAVERQYPFEPLKPLEPGLRAPPLPMAGLSHDAHHFHLLN</sequence>
<dbReference type="GO" id="GO:0005524">
    <property type="term" value="F:ATP binding"/>
    <property type="evidence" value="ECO:0007669"/>
    <property type="project" value="InterPro"/>
</dbReference>
<evidence type="ECO:0000256" key="1">
    <source>
        <dbReference type="ARBA" id="ARBA00022490"/>
    </source>
</evidence>
<dbReference type="PANTHER" id="PTHR43450:SF1">
    <property type="entry name" value="ASPARTATE--TRNA LIGASE, CYTOPLASMIC"/>
    <property type="match status" value="1"/>
</dbReference>
<dbReference type="OrthoDB" id="1002033at2759"/>
<organism evidence="2 3">
    <name type="scientific">Gossypium barbadense</name>
    <name type="common">Sea Island cotton</name>
    <name type="synonym">Hibiscus barbadensis</name>
    <dbReference type="NCBI Taxonomy" id="3634"/>
    <lineage>
        <taxon>Eukaryota</taxon>
        <taxon>Viridiplantae</taxon>
        <taxon>Streptophyta</taxon>
        <taxon>Embryophyta</taxon>
        <taxon>Tracheophyta</taxon>
        <taxon>Spermatophyta</taxon>
        <taxon>Magnoliopsida</taxon>
        <taxon>eudicotyledons</taxon>
        <taxon>Gunneridae</taxon>
        <taxon>Pentapetalae</taxon>
        <taxon>rosids</taxon>
        <taxon>malvids</taxon>
        <taxon>Malvales</taxon>
        <taxon>Malvaceae</taxon>
        <taxon>Malvoideae</taxon>
        <taxon>Gossypium</taxon>
    </lineage>
</organism>
<protein>
    <submittedName>
        <fullName evidence="2">Uncharacterized protein</fullName>
    </submittedName>
</protein>
<evidence type="ECO:0000313" key="3">
    <source>
        <dbReference type="Proteomes" id="UP000239757"/>
    </source>
</evidence>
<name>A0A2P5XRT7_GOSBA</name>
<proteinExistence type="predicted"/>
<dbReference type="Gene3D" id="3.30.930.10">
    <property type="entry name" value="Bira Bifunctional Protein, Domain 2"/>
    <property type="match status" value="1"/>
</dbReference>
<evidence type="ECO:0000313" key="2">
    <source>
        <dbReference type="EMBL" id="PPS06006.1"/>
    </source>
</evidence>
<reference evidence="2 3" key="1">
    <citation type="submission" date="2015-01" db="EMBL/GenBank/DDBJ databases">
        <title>Genome of allotetraploid Gossypium barbadense reveals genomic plasticity and fiber elongation in cotton evolution.</title>
        <authorList>
            <person name="Chen X."/>
            <person name="Liu X."/>
            <person name="Zhao B."/>
            <person name="Zheng H."/>
            <person name="Hu Y."/>
            <person name="Lu G."/>
            <person name="Yang C."/>
            <person name="Chen J."/>
            <person name="Shan C."/>
            <person name="Zhang L."/>
            <person name="Zhou Y."/>
            <person name="Wang L."/>
            <person name="Guo W."/>
            <person name="Bai Y."/>
            <person name="Ruan J."/>
            <person name="Shangguan X."/>
            <person name="Mao Y."/>
            <person name="Jiang J."/>
            <person name="Zhu Y."/>
            <person name="Lei J."/>
            <person name="Kang H."/>
            <person name="Chen S."/>
            <person name="He X."/>
            <person name="Wang R."/>
            <person name="Wang Y."/>
            <person name="Chen J."/>
            <person name="Wang L."/>
            <person name="Yu S."/>
            <person name="Wang B."/>
            <person name="Wei J."/>
            <person name="Song S."/>
            <person name="Lu X."/>
            <person name="Gao Z."/>
            <person name="Gu W."/>
            <person name="Deng X."/>
            <person name="Ma D."/>
            <person name="Wang S."/>
            <person name="Liang W."/>
            <person name="Fang L."/>
            <person name="Cai C."/>
            <person name="Zhu X."/>
            <person name="Zhou B."/>
            <person name="Zhang Y."/>
            <person name="Chen Z."/>
            <person name="Xu S."/>
            <person name="Zhu R."/>
            <person name="Wang S."/>
            <person name="Zhang T."/>
            <person name="Zhao G."/>
        </authorList>
    </citation>
    <scope>NUCLEOTIDE SEQUENCE [LARGE SCALE GENOMIC DNA]</scope>
    <source>
        <strain evidence="3">cv. Xinhai21</strain>
        <tissue evidence="2">Leaf</tissue>
    </source>
</reference>
<dbReference type="Proteomes" id="UP000239757">
    <property type="component" value="Unassembled WGS sequence"/>
</dbReference>
<accession>A0A2P5XRT7</accession>
<dbReference type="GO" id="GO:0005829">
    <property type="term" value="C:cytosol"/>
    <property type="evidence" value="ECO:0007669"/>
    <property type="project" value="TreeGrafter"/>
</dbReference>
<gene>
    <name evidence="2" type="ORF">GOBAR_AA14634</name>
</gene>
<dbReference type="InterPro" id="IPR045864">
    <property type="entry name" value="aa-tRNA-synth_II/BPL/LPL"/>
</dbReference>
<dbReference type="GO" id="GO:0003723">
    <property type="term" value="F:RNA binding"/>
    <property type="evidence" value="ECO:0007669"/>
    <property type="project" value="TreeGrafter"/>
</dbReference>
<dbReference type="InterPro" id="IPR004523">
    <property type="entry name" value="Asp-tRNA_synthase_2"/>
</dbReference>